<dbReference type="Proteomes" id="UP000821845">
    <property type="component" value="Chromosome 4"/>
</dbReference>
<evidence type="ECO:0000313" key="1">
    <source>
        <dbReference type="EMBL" id="KAH6933727.1"/>
    </source>
</evidence>
<protein>
    <submittedName>
        <fullName evidence="1">Uncharacterized protein</fullName>
    </submittedName>
</protein>
<evidence type="ECO:0000313" key="2">
    <source>
        <dbReference type="Proteomes" id="UP000821845"/>
    </source>
</evidence>
<keyword evidence="2" id="KW-1185">Reference proteome</keyword>
<sequence length="838" mass="93720">MELNVPQDRFPLPQHAGSFSTNFTARSRAPAFPNSIALDDPTPGILPFVPSGEASALDSAPAADTGDDQLSQSLSYISLEVHFTLLLIIMVLSVAVNGLVFVLFYQRPSVRMTSNKFVLNMAIVYLLQTFILLPFVFVSIVFREWIFGDVWCKVHGTLFLCFTLANVFSILLIAVDRNCAVNSPLHYSMTITKKRTSGLIVSTWLFAIVIALPPLFGVSDIKYQESWAMCTVTWHDTGFLTIAYSCVLCVVGFLLPFVRITWIYASMFKAARRNSACTRLNFSPIGTELSQPPTVGPDDGNHPSPYLHRKLAWSKRTSSLSQASSIFGDKWKAVRTGVLVVVSFTACFLPFFSMTLVEPHARTRKTALHNLPAIAMLLLFCSSLINPYLYVIRNKAMRKHVHKMFTRLTRKPSIFSPKGYHFSHQSPPQERKCSEDLNVPGSTISARPEQSVDYQKPFVTHSLCQNEAGDWKIVTVATDFRRSSFRRSLITAQIPQFVDNRTREPQLPQQQQEQFRYPCKAGPGLRVAALRSGFNRRASLDSSKFMSTRFPNVPDRSSEIRSVKYTGHSAGDRSMSFRMRGRFANREDATEEGRTLCNKKFSQDVWTRQVVNSSQHRRPNNAIHDLQNSISSVASSGEIYDDRCSAVDSVVQVYSYGNMPSASDASSSATARHRRPVLKRGRSFAFDEHEMSATFLPQGISYSGGLRKSRFALARYSPKHSSSDTTTTTLESLTSTESQEGATNAPTTSYAPYYESPVHTAQHYGKHEQQATRNGDTPTSSLRSSIVQKRKQHSHLPCPCRDRRDSGFEDAMLGKCGVCDTVVNETGCVKAVKFLERM</sequence>
<proteinExistence type="predicted"/>
<organism evidence="1 2">
    <name type="scientific">Hyalomma asiaticum</name>
    <name type="common">Tick</name>
    <dbReference type="NCBI Taxonomy" id="266040"/>
    <lineage>
        <taxon>Eukaryota</taxon>
        <taxon>Metazoa</taxon>
        <taxon>Ecdysozoa</taxon>
        <taxon>Arthropoda</taxon>
        <taxon>Chelicerata</taxon>
        <taxon>Arachnida</taxon>
        <taxon>Acari</taxon>
        <taxon>Parasitiformes</taxon>
        <taxon>Ixodida</taxon>
        <taxon>Ixodoidea</taxon>
        <taxon>Ixodidae</taxon>
        <taxon>Hyalomminae</taxon>
        <taxon>Hyalomma</taxon>
    </lineage>
</organism>
<gene>
    <name evidence="1" type="ORF">HPB50_017693</name>
</gene>
<dbReference type="EMBL" id="CM023484">
    <property type="protein sequence ID" value="KAH6933727.1"/>
    <property type="molecule type" value="Genomic_DNA"/>
</dbReference>
<accession>A0ACB7SKS3</accession>
<reference evidence="1" key="1">
    <citation type="submission" date="2020-05" db="EMBL/GenBank/DDBJ databases">
        <title>Large-scale comparative analyses of tick genomes elucidate their genetic diversity and vector capacities.</title>
        <authorList>
            <person name="Jia N."/>
            <person name="Wang J."/>
            <person name="Shi W."/>
            <person name="Du L."/>
            <person name="Sun Y."/>
            <person name="Zhan W."/>
            <person name="Jiang J."/>
            <person name="Wang Q."/>
            <person name="Zhang B."/>
            <person name="Ji P."/>
            <person name="Sakyi L.B."/>
            <person name="Cui X."/>
            <person name="Yuan T."/>
            <person name="Jiang B."/>
            <person name="Yang W."/>
            <person name="Lam T.T.-Y."/>
            <person name="Chang Q."/>
            <person name="Ding S."/>
            <person name="Wang X."/>
            <person name="Zhu J."/>
            <person name="Ruan X."/>
            <person name="Zhao L."/>
            <person name="Wei J."/>
            <person name="Que T."/>
            <person name="Du C."/>
            <person name="Cheng J."/>
            <person name="Dai P."/>
            <person name="Han X."/>
            <person name="Huang E."/>
            <person name="Gao Y."/>
            <person name="Liu J."/>
            <person name="Shao H."/>
            <person name="Ye R."/>
            <person name="Li L."/>
            <person name="Wei W."/>
            <person name="Wang X."/>
            <person name="Wang C."/>
            <person name="Yang T."/>
            <person name="Huo Q."/>
            <person name="Li W."/>
            <person name="Guo W."/>
            <person name="Chen H."/>
            <person name="Zhou L."/>
            <person name="Ni X."/>
            <person name="Tian J."/>
            <person name="Zhou Y."/>
            <person name="Sheng Y."/>
            <person name="Liu T."/>
            <person name="Pan Y."/>
            <person name="Xia L."/>
            <person name="Li J."/>
            <person name="Zhao F."/>
            <person name="Cao W."/>
        </authorList>
    </citation>
    <scope>NUCLEOTIDE SEQUENCE</scope>
    <source>
        <strain evidence="1">Hyas-2018</strain>
    </source>
</reference>
<name>A0ACB7SKS3_HYAAI</name>
<comment type="caution">
    <text evidence="1">The sequence shown here is derived from an EMBL/GenBank/DDBJ whole genome shotgun (WGS) entry which is preliminary data.</text>
</comment>